<dbReference type="AlphaFoldDB" id="R0M7E6"/>
<reference evidence="1 2" key="1">
    <citation type="submission" date="2013-04" db="EMBL/GenBank/DDBJ databases">
        <authorList>
            <person name="Ikryannikova L.N."/>
            <person name="Ilina E.N."/>
            <person name="Kostryukova E.S."/>
            <person name="Semashko T.A."/>
            <person name="Karpova I.Y.U."/>
            <person name="Larin A.K."/>
            <person name="Ischenko D.S."/>
            <person name="Alekseev D.G."/>
            <person name="Klimova E.A."/>
            <person name="Filimonova A.V."/>
            <person name="Savinova T.A."/>
            <person name="Filimonova O.Y.U."/>
            <person name="Dubovickaya V.A."/>
            <person name="Sidorenko S.V."/>
            <person name="Govorun V.M."/>
        </authorList>
    </citation>
    <scope>NUCLEOTIDE SEQUENCE [LARGE SCALE GENOMIC DNA]</scope>
    <source>
        <strain evidence="1 2">13/39</strain>
    </source>
</reference>
<dbReference type="PATRIC" id="fig|1239793.3.peg.1996"/>
<protein>
    <submittedName>
        <fullName evidence="1">Uncharacterized protein</fullName>
    </submittedName>
</protein>
<evidence type="ECO:0000313" key="2">
    <source>
        <dbReference type="Proteomes" id="UP000013315"/>
    </source>
</evidence>
<gene>
    <name evidence="1" type="ORF">D065_10284</name>
</gene>
<name>R0M7E6_STRMT</name>
<accession>R0M7E6</accession>
<sequence>MTRSNIEVVFNNASPELRKYLTKSLSKYGNPIDVLSNMRKGEIAMVFGAGGGTQIQLGSNLEYYKALNLLKEV</sequence>
<evidence type="ECO:0000313" key="1">
    <source>
        <dbReference type="EMBL" id="EOB30876.1"/>
    </source>
</evidence>
<comment type="caution">
    <text evidence="1">The sequence shown here is derived from an EMBL/GenBank/DDBJ whole genome shotgun (WGS) entry which is preliminary data.</text>
</comment>
<organism evidence="1 2">
    <name type="scientific">Streptococcus mitis 13/39</name>
    <dbReference type="NCBI Taxonomy" id="1239793"/>
    <lineage>
        <taxon>Bacteria</taxon>
        <taxon>Bacillati</taxon>
        <taxon>Bacillota</taxon>
        <taxon>Bacilli</taxon>
        <taxon>Lactobacillales</taxon>
        <taxon>Streptococcaceae</taxon>
        <taxon>Streptococcus</taxon>
        <taxon>Streptococcus mitis group</taxon>
    </lineage>
</organism>
<dbReference type="EMBL" id="AQTU01000051">
    <property type="protein sequence ID" value="EOB30876.1"/>
    <property type="molecule type" value="Genomic_DNA"/>
</dbReference>
<dbReference type="Proteomes" id="UP000013315">
    <property type="component" value="Unassembled WGS sequence"/>
</dbReference>
<proteinExistence type="predicted"/>